<organism evidence="6 7">
    <name type="scientific">Georgenia subflava</name>
    <dbReference type="NCBI Taxonomy" id="1622177"/>
    <lineage>
        <taxon>Bacteria</taxon>
        <taxon>Bacillati</taxon>
        <taxon>Actinomycetota</taxon>
        <taxon>Actinomycetes</taxon>
        <taxon>Micrococcales</taxon>
        <taxon>Bogoriellaceae</taxon>
        <taxon>Georgenia</taxon>
    </lineage>
</organism>
<dbReference type="PANTHER" id="PTHR10851:SF0">
    <property type="entry name" value="PYRIDOXINE-5'-PHOSPHATE OXIDASE"/>
    <property type="match status" value="1"/>
</dbReference>
<dbReference type="SUPFAM" id="SSF50475">
    <property type="entry name" value="FMN-binding split barrel"/>
    <property type="match status" value="1"/>
</dbReference>
<dbReference type="GO" id="GO:0004733">
    <property type="term" value="F:pyridoxamine phosphate oxidase activity"/>
    <property type="evidence" value="ECO:0007669"/>
    <property type="project" value="UniProtKB-EC"/>
</dbReference>
<keyword evidence="1" id="KW-0285">Flavoprotein</keyword>
<accession>A0A6N7ECK3</accession>
<evidence type="ECO:0000313" key="6">
    <source>
        <dbReference type="EMBL" id="MPV36152.1"/>
    </source>
</evidence>
<dbReference type="PIRSF" id="PIRSF000190">
    <property type="entry name" value="Pyd_amn-ph_oxd"/>
    <property type="match status" value="1"/>
</dbReference>
<sequence>MTEQTYRERLRTLPVFPSDLPDLDPATTPDEPVPLFRTWLEDAVASGTPAPHAMTLSTAALSGHVSARTLLLKDIDDAGWHFATQRGSPKSQDLLGNPRAALTFFWPAVGRQVRLTGVVHDGGPEAGAADFRARPEASRAATLVGHQSEPLESLEQYRRAHAAVVDRLQIEPELLAPEWTDHFLVPEHVEFFQAAAPGNIRLRYRAGADGWTKELLWP</sequence>
<evidence type="ECO:0000313" key="7">
    <source>
        <dbReference type="Proteomes" id="UP000437709"/>
    </source>
</evidence>
<evidence type="ECO:0000256" key="2">
    <source>
        <dbReference type="ARBA" id="ARBA00022643"/>
    </source>
</evidence>
<keyword evidence="3 6" id="KW-0560">Oxidoreductase</keyword>
<dbReference type="EMBL" id="WHPC01000007">
    <property type="protein sequence ID" value="MPV36152.1"/>
    <property type="molecule type" value="Genomic_DNA"/>
</dbReference>
<feature type="binding site" evidence="4">
    <location>
        <position position="112"/>
    </location>
    <ligand>
        <name>FMN</name>
        <dbReference type="ChEBI" id="CHEBI:58210"/>
    </ligand>
</feature>
<feature type="binding site" evidence="4">
    <location>
        <position position="201"/>
    </location>
    <ligand>
        <name>FMN</name>
        <dbReference type="ChEBI" id="CHEBI:58210"/>
    </ligand>
</feature>
<proteinExistence type="predicted"/>
<evidence type="ECO:0000256" key="1">
    <source>
        <dbReference type="ARBA" id="ARBA00022630"/>
    </source>
</evidence>
<dbReference type="GO" id="GO:0008615">
    <property type="term" value="P:pyridoxine biosynthetic process"/>
    <property type="evidence" value="ECO:0007669"/>
    <property type="project" value="InterPro"/>
</dbReference>
<comment type="cofactor">
    <cofactor evidence="4">
        <name>FMN</name>
        <dbReference type="ChEBI" id="CHEBI:58210"/>
    </cofactor>
    <text evidence="4">Binds 1 FMN per subunit.</text>
</comment>
<dbReference type="EC" id="1.4.3.5" evidence="6"/>
<comment type="caution">
    <text evidence="6">The sequence shown here is derived from an EMBL/GenBank/DDBJ whole genome shotgun (WGS) entry which is preliminary data.</text>
</comment>
<reference evidence="6 7" key="1">
    <citation type="submission" date="2019-10" db="EMBL/GenBank/DDBJ databases">
        <title>Georgenia wutianyii sp. nov. and Georgenia yuyongxinii sp. nov. isolated from plateau pika (Ochotona curzoniae) in the Qinghai-Tibet plateau of China.</title>
        <authorList>
            <person name="Tian Z."/>
        </authorList>
    </citation>
    <scope>NUCLEOTIDE SEQUENCE [LARGE SCALE GENOMIC DNA]</scope>
    <source>
        <strain evidence="6 7">JCM 19765</strain>
    </source>
</reference>
<dbReference type="InterPro" id="IPR012349">
    <property type="entry name" value="Split_barrel_FMN-bd"/>
</dbReference>
<evidence type="ECO:0000259" key="5">
    <source>
        <dbReference type="Pfam" id="PF01243"/>
    </source>
</evidence>
<evidence type="ECO:0000256" key="4">
    <source>
        <dbReference type="PIRSR" id="PIRSR000190-2"/>
    </source>
</evidence>
<name>A0A6N7ECK3_9MICO</name>
<dbReference type="OrthoDB" id="9780392at2"/>
<evidence type="ECO:0000256" key="3">
    <source>
        <dbReference type="ARBA" id="ARBA00023002"/>
    </source>
</evidence>
<feature type="binding site" evidence="4">
    <location>
        <begin position="68"/>
        <end position="73"/>
    </location>
    <ligand>
        <name>FMN</name>
        <dbReference type="ChEBI" id="CHEBI:58210"/>
    </ligand>
</feature>
<gene>
    <name evidence="6" type="ORF">GB881_03675</name>
</gene>
<dbReference type="Pfam" id="PF01243">
    <property type="entry name" value="PNPOx_N"/>
    <property type="match status" value="1"/>
</dbReference>
<feature type="domain" description="Pyridoxamine 5'-phosphate oxidase N-terminal" evidence="5">
    <location>
        <begin position="40"/>
        <end position="147"/>
    </location>
</feature>
<keyword evidence="7" id="KW-1185">Reference proteome</keyword>
<dbReference type="InterPro" id="IPR000659">
    <property type="entry name" value="Pyridox_Oxase"/>
</dbReference>
<dbReference type="GO" id="GO:0010181">
    <property type="term" value="F:FMN binding"/>
    <property type="evidence" value="ECO:0007669"/>
    <property type="project" value="InterPro"/>
</dbReference>
<dbReference type="Gene3D" id="2.30.110.10">
    <property type="entry name" value="Electron Transport, Fmn-binding Protein, Chain A"/>
    <property type="match status" value="1"/>
</dbReference>
<dbReference type="NCBIfam" id="NF004231">
    <property type="entry name" value="PRK05679.1"/>
    <property type="match status" value="1"/>
</dbReference>
<protein>
    <submittedName>
        <fullName evidence="6">Pyridoxal 5'-phosphate synthase</fullName>
        <ecNumber evidence="6">1.4.3.5</ecNumber>
    </submittedName>
</protein>
<dbReference type="AlphaFoldDB" id="A0A6N7ECK3"/>
<feature type="binding site" evidence="4">
    <location>
        <position position="90"/>
    </location>
    <ligand>
        <name>FMN</name>
        <dbReference type="ChEBI" id="CHEBI:58210"/>
    </ligand>
</feature>
<dbReference type="InterPro" id="IPR011576">
    <property type="entry name" value="Pyridox_Oxase_N"/>
</dbReference>
<keyword evidence="2 4" id="KW-0288">FMN</keyword>
<dbReference type="PANTHER" id="PTHR10851">
    <property type="entry name" value="PYRIDOXINE-5-PHOSPHATE OXIDASE"/>
    <property type="match status" value="1"/>
</dbReference>
<feature type="binding site" evidence="4">
    <location>
        <begin position="147"/>
        <end position="148"/>
    </location>
    <ligand>
        <name>FMN</name>
        <dbReference type="ChEBI" id="CHEBI:58210"/>
    </ligand>
</feature>
<dbReference type="RefSeq" id="WP_152195865.1">
    <property type="nucleotide sequence ID" value="NZ_VUKD01000004.1"/>
</dbReference>
<dbReference type="Proteomes" id="UP000437709">
    <property type="component" value="Unassembled WGS sequence"/>
</dbReference>